<dbReference type="PRINTS" id="PR00722">
    <property type="entry name" value="CHYMOTRYPSIN"/>
</dbReference>
<dbReference type="Gene3D" id="2.40.10.10">
    <property type="entry name" value="Trypsin-like serine proteases"/>
    <property type="match status" value="2"/>
</dbReference>
<evidence type="ECO:0000256" key="1">
    <source>
        <dbReference type="ARBA" id="ARBA00004613"/>
    </source>
</evidence>
<feature type="region of interest" description="Disordered" evidence="11">
    <location>
        <begin position="656"/>
        <end position="723"/>
    </location>
</feature>
<evidence type="ECO:0000256" key="8">
    <source>
        <dbReference type="ARBA" id="ARBA00023157"/>
    </source>
</evidence>
<dbReference type="InterPro" id="IPR001314">
    <property type="entry name" value="Peptidase_S1A"/>
</dbReference>
<protein>
    <submittedName>
        <fullName evidence="14">Uncharacterized protein</fullName>
    </submittedName>
</protein>
<dbReference type="EMBL" id="NHOQ01001678">
    <property type="protein sequence ID" value="PWA22884.1"/>
    <property type="molecule type" value="Genomic_DNA"/>
</dbReference>
<evidence type="ECO:0000259" key="12">
    <source>
        <dbReference type="PROSITE" id="PS50240"/>
    </source>
</evidence>
<accession>A0A315VTZ9</accession>
<dbReference type="GO" id="GO:0005615">
    <property type="term" value="C:extracellular space"/>
    <property type="evidence" value="ECO:0007669"/>
    <property type="project" value="TreeGrafter"/>
</dbReference>
<keyword evidence="7 10" id="KW-0720">Serine protease</keyword>
<dbReference type="CDD" id="cd00190">
    <property type="entry name" value="Tryp_SPc"/>
    <property type="match status" value="1"/>
</dbReference>
<dbReference type="SMART" id="SM00020">
    <property type="entry name" value="Tryp_SPc"/>
    <property type="match status" value="1"/>
</dbReference>
<dbReference type="PROSITE" id="PS00134">
    <property type="entry name" value="TRYPSIN_HIS"/>
    <property type="match status" value="1"/>
</dbReference>
<sequence length="723" mass="80206">MKKLELLETPFCFHGDDSFPVSTAGGSLVHVSEYNFGEKVQQRGFTSLCSLCIPRLKIPNSSRPPPSLLSRQNPLWMSPCGCRHTNMRSSKSALTHEITNSSKMARVCLLVFIVGLQLGIPGASAEITKDNTETVFISQQTAHVVLKRQRRFNSGRLEEMLQKDNLERECKEEQCTMEEAREWFEDDEKTMVTSVSQSPVRMEEFKRPNSVRSTMVGVHISAQWKHADECVAVQLVTKLGQTEKAANQQARPFSCGIVSLSSGLVARSFRWTQSSNSTNSTRQDYDYDYTEEIEDYLNSLMNESKLFNNSADSVLNVSSVGLDSSSSLNQAETINSRAELDDNKSPRQKRSWDLPVLPTIVAQKNEDERIVGGNEATPGEIPWQVGLMAFSAKRNKTLPVCGGSLLSEFWVITAAHCLEVAKQKKYTIFVRLGEHDVNVVEASESNHEVAEEHIHPRYNSSHSQFNHDIALLKLATPVELSNERRPICVGPKAFTQDLLKDSSSSLVSGWGRTMDKGLEADKLQKLSVPLADRTLCKQSSRDHITRFMFCAGLADGLSDSCQGDSGGPHATNYKGTWFLTGIVSWGEGCAEKGKYGIYTRVSRYYSWIVQTTGILHFPTHYVEASEPQGLSGRGSNVSTPPLCTCGRGLLLRNCEEQEDTLSSLPPDRGPTTHTSLIPHIPPPVYSPDAENKPPPSLVFQGNPADHGGRSYTENPREEKGKKI</sequence>
<keyword evidence="8" id="KW-1015">Disulfide bond</keyword>
<evidence type="ECO:0000256" key="6">
    <source>
        <dbReference type="ARBA" id="ARBA00022801"/>
    </source>
</evidence>
<dbReference type="Proteomes" id="UP000250572">
    <property type="component" value="Unassembled WGS sequence"/>
</dbReference>
<dbReference type="InterPro" id="IPR000294">
    <property type="entry name" value="GLA_domain"/>
</dbReference>
<feature type="compositionally biased region" description="Basic and acidic residues" evidence="11">
    <location>
        <begin position="714"/>
        <end position="723"/>
    </location>
</feature>
<evidence type="ECO:0000259" key="13">
    <source>
        <dbReference type="PROSITE" id="PS50998"/>
    </source>
</evidence>
<keyword evidence="15" id="KW-1185">Reference proteome</keyword>
<proteinExistence type="predicted"/>
<evidence type="ECO:0000313" key="15">
    <source>
        <dbReference type="Proteomes" id="UP000250572"/>
    </source>
</evidence>
<dbReference type="PROSITE" id="PS50240">
    <property type="entry name" value="TRYPSIN_DOM"/>
    <property type="match status" value="1"/>
</dbReference>
<comment type="subcellular location">
    <subcellularLocation>
        <location evidence="1">Secreted</location>
    </subcellularLocation>
</comment>
<keyword evidence="9" id="KW-0325">Glycoprotein</keyword>
<feature type="domain" description="Gla" evidence="13">
    <location>
        <begin position="153"/>
        <end position="204"/>
    </location>
</feature>
<evidence type="ECO:0000256" key="11">
    <source>
        <dbReference type="SAM" id="MobiDB-lite"/>
    </source>
</evidence>
<evidence type="ECO:0000313" key="14">
    <source>
        <dbReference type="EMBL" id="PWA22884.1"/>
    </source>
</evidence>
<dbReference type="InterPro" id="IPR001254">
    <property type="entry name" value="Trypsin_dom"/>
</dbReference>
<dbReference type="PROSITE" id="PS00135">
    <property type="entry name" value="TRYPSIN_SER"/>
    <property type="match status" value="1"/>
</dbReference>
<dbReference type="InterPro" id="IPR018114">
    <property type="entry name" value="TRYPSIN_HIS"/>
</dbReference>
<dbReference type="InterPro" id="IPR035972">
    <property type="entry name" value="GLA-like_dom_SF"/>
</dbReference>
<evidence type="ECO:0000256" key="7">
    <source>
        <dbReference type="ARBA" id="ARBA00022825"/>
    </source>
</evidence>
<evidence type="ECO:0000256" key="10">
    <source>
        <dbReference type="RuleBase" id="RU363034"/>
    </source>
</evidence>
<evidence type="ECO:0000256" key="5">
    <source>
        <dbReference type="ARBA" id="ARBA00022729"/>
    </source>
</evidence>
<dbReference type="Pfam" id="PF00089">
    <property type="entry name" value="Trypsin"/>
    <property type="match status" value="1"/>
</dbReference>
<dbReference type="PANTHER" id="PTHR24278">
    <property type="entry name" value="COAGULATION FACTOR"/>
    <property type="match status" value="1"/>
</dbReference>
<dbReference type="SUPFAM" id="SSF50494">
    <property type="entry name" value="Trypsin-like serine proteases"/>
    <property type="match status" value="1"/>
</dbReference>
<dbReference type="InterPro" id="IPR033116">
    <property type="entry name" value="TRYPSIN_SER"/>
</dbReference>
<keyword evidence="2" id="KW-0964">Secreted</keyword>
<dbReference type="GO" id="GO:0004252">
    <property type="term" value="F:serine-type endopeptidase activity"/>
    <property type="evidence" value="ECO:0007669"/>
    <property type="project" value="InterPro"/>
</dbReference>
<reference evidence="14 15" key="1">
    <citation type="journal article" date="2018" name="G3 (Bethesda)">
        <title>A High-Quality Reference Genome for the Invasive Mosquitofish Gambusia affinis Using a Chicago Library.</title>
        <authorList>
            <person name="Hoffberg S.L."/>
            <person name="Troendle N.J."/>
            <person name="Glenn T.C."/>
            <person name="Mahmud O."/>
            <person name="Louha S."/>
            <person name="Chalopin D."/>
            <person name="Bennetzen J.L."/>
            <person name="Mauricio R."/>
        </authorList>
    </citation>
    <scope>NUCLEOTIDE SEQUENCE [LARGE SCALE GENOMIC DNA]</scope>
    <source>
        <strain evidence="14">NE01/NJP1002.9</strain>
        <tissue evidence="14">Muscle</tissue>
    </source>
</reference>
<name>A0A315VTZ9_GAMAF</name>
<organism evidence="14 15">
    <name type="scientific">Gambusia affinis</name>
    <name type="common">Western mosquitofish</name>
    <name type="synonym">Heterandria affinis</name>
    <dbReference type="NCBI Taxonomy" id="33528"/>
    <lineage>
        <taxon>Eukaryota</taxon>
        <taxon>Metazoa</taxon>
        <taxon>Chordata</taxon>
        <taxon>Craniata</taxon>
        <taxon>Vertebrata</taxon>
        <taxon>Euteleostomi</taxon>
        <taxon>Actinopterygii</taxon>
        <taxon>Neopterygii</taxon>
        <taxon>Teleostei</taxon>
        <taxon>Neoteleostei</taxon>
        <taxon>Acanthomorphata</taxon>
        <taxon>Ovalentaria</taxon>
        <taxon>Atherinomorphae</taxon>
        <taxon>Cyprinodontiformes</taxon>
        <taxon>Poeciliidae</taxon>
        <taxon>Poeciliinae</taxon>
        <taxon>Gambusia</taxon>
    </lineage>
</organism>
<comment type="caution">
    <text evidence="14">The sequence shown here is derived from an EMBL/GenBank/DDBJ whole genome shotgun (WGS) entry which is preliminary data.</text>
</comment>
<dbReference type="GO" id="GO:0005509">
    <property type="term" value="F:calcium ion binding"/>
    <property type="evidence" value="ECO:0007669"/>
    <property type="project" value="InterPro"/>
</dbReference>
<feature type="domain" description="Peptidase S1" evidence="12">
    <location>
        <begin position="370"/>
        <end position="613"/>
    </location>
</feature>
<evidence type="ECO:0000256" key="2">
    <source>
        <dbReference type="ARBA" id="ARBA00022525"/>
    </source>
</evidence>
<dbReference type="Gene3D" id="4.10.740.10">
    <property type="entry name" value="Coagulation Factor IX"/>
    <property type="match status" value="1"/>
</dbReference>
<dbReference type="InterPro" id="IPR017857">
    <property type="entry name" value="Coagulation_fac-like_Gla_dom"/>
</dbReference>
<dbReference type="InterPro" id="IPR009003">
    <property type="entry name" value="Peptidase_S1_PA"/>
</dbReference>
<evidence type="ECO:0000256" key="4">
    <source>
        <dbReference type="ARBA" id="ARBA00022723"/>
    </source>
</evidence>
<keyword evidence="5" id="KW-0732">Signal</keyword>
<keyword evidence="3 10" id="KW-0645">Protease</keyword>
<dbReference type="PROSITE" id="PS50998">
    <property type="entry name" value="GLA_2"/>
    <property type="match status" value="1"/>
</dbReference>
<dbReference type="PANTHER" id="PTHR24278:SF31">
    <property type="entry name" value="COAGULATION FACTOR IX"/>
    <property type="match status" value="1"/>
</dbReference>
<dbReference type="STRING" id="33528.ENSGAFP00000005818"/>
<dbReference type="AlphaFoldDB" id="A0A315VTZ9"/>
<evidence type="ECO:0000256" key="3">
    <source>
        <dbReference type="ARBA" id="ARBA00022670"/>
    </source>
</evidence>
<dbReference type="InterPro" id="IPR043504">
    <property type="entry name" value="Peptidase_S1_PA_chymotrypsin"/>
</dbReference>
<dbReference type="SMART" id="SM00069">
    <property type="entry name" value="GLA"/>
    <property type="match status" value="1"/>
</dbReference>
<keyword evidence="6 10" id="KW-0378">Hydrolase</keyword>
<dbReference type="Pfam" id="PF00594">
    <property type="entry name" value="Gla"/>
    <property type="match status" value="1"/>
</dbReference>
<dbReference type="GO" id="GO:0006508">
    <property type="term" value="P:proteolysis"/>
    <property type="evidence" value="ECO:0007669"/>
    <property type="project" value="UniProtKB-KW"/>
</dbReference>
<dbReference type="SUPFAM" id="SSF57630">
    <property type="entry name" value="GLA-domain"/>
    <property type="match status" value="1"/>
</dbReference>
<dbReference type="InterPro" id="IPR050442">
    <property type="entry name" value="Peptidase_S1_coag_factors"/>
</dbReference>
<evidence type="ECO:0000256" key="9">
    <source>
        <dbReference type="ARBA" id="ARBA00023180"/>
    </source>
</evidence>
<keyword evidence="4" id="KW-0479">Metal-binding</keyword>
<gene>
    <name evidence="14" type="ORF">CCH79_00002402</name>
</gene>
<dbReference type="FunFam" id="2.40.10.10:FF:000120">
    <property type="entry name" value="Putative serine protease"/>
    <property type="match status" value="1"/>
</dbReference>